<feature type="chain" id="PRO_5046099074" evidence="1">
    <location>
        <begin position="20"/>
        <end position="455"/>
    </location>
</feature>
<keyword evidence="3" id="KW-0378">Hydrolase</keyword>
<feature type="signal peptide" evidence="1">
    <location>
        <begin position="1"/>
        <end position="19"/>
    </location>
</feature>
<dbReference type="PANTHER" id="PTHR43265:SF1">
    <property type="entry name" value="ESTERASE ESTD"/>
    <property type="match status" value="1"/>
</dbReference>
<organism evidence="3 4">
    <name type="scientific">Psychroflexus lacisalsi</name>
    <dbReference type="NCBI Taxonomy" id="503928"/>
    <lineage>
        <taxon>Bacteria</taxon>
        <taxon>Pseudomonadati</taxon>
        <taxon>Bacteroidota</taxon>
        <taxon>Flavobacteriia</taxon>
        <taxon>Flavobacteriales</taxon>
        <taxon>Flavobacteriaceae</taxon>
        <taxon>Psychroflexus</taxon>
    </lineage>
</organism>
<reference evidence="3 4" key="1">
    <citation type="journal article" date="2019" name="Int. J. Syst. Evol. Microbiol.">
        <title>The Global Catalogue of Microorganisms (GCM) 10K type strain sequencing project: providing services to taxonomists for standard genome sequencing and annotation.</title>
        <authorList>
            <consortium name="The Broad Institute Genomics Platform"/>
            <consortium name="The Broad Institute Genome Sequencing Center for Infectious Disease"/>
            <person name="Wu L."/>
            <person name="Ma J."/>
        </authorList>
    </citation>
    <scope>NUCLEOTIDE SEQUENCE [LARGE SCALE GENOMIC DNA]</scope>
    <source>
        <strain evidence="3 4">JCM 16231</strain>
    </source>
</reference>
<dbReference type="InterPro" id="IPR029058">
    <property type="entry name" value="AB_hydrolase_fold"/>
</dbReference>
<dbReference type="PANTHER" id="PTHR43265">
    <property type="entry name" value="ESTERASE ESTD"/>
    <property type="match status" value="1"/>
</dbReference>
<evidence type="ECO:0000313" key="3">
    <source>
        <dbReference type="EMBL" id="GAA0758937.1"/>
    </source>
</evidence>
<dbReference type="InterPro" id="IPR053145">
    <property type="entry name" value="AB_hydrolase_Est10"/>
</dbReference>
<dbReference type="InterPro" id="IPR022742">
    <property type="entry name" value="Hydrolase_4"/>
</dbReference>
<dbReference type="SUPFAM" id="SSF53474">
    <property type="entry name" value="alpha/beta-Hydrolases"/>
    <property type="match status" value="1"/>
</dbReference>
<sequence length="455" mass="49719">MKTFYTFLLTIVLSSVALSQDITGDWQGELKFQGNALGINFHINKTENGFASTMDVPLQGVEGYKSDATTYIDSLLTIQIKELGIQYQGKLALKDTLVGNFSQNGMSFKLNLKRGNNLPNRPQEPKPPYDYVIKEVSYKSTTDDVVLAGTLSLPKGDGPFPAVMLLSGSGPQDRNSSIFGHKPFLLLAHELTQSGIAVLRFDERGVGESGGRTSEMTMATQMGDAQAGINYLLSNNQIKRTKIGLLGHSLGGILAPKLAIENDIDFLVLLAAPGVNGDAMMLKQRKDLLKLRGATDKQIEGTNGMLASLYSELRKSSLEDEALKTELQKKLAVKYQSTIPEKELNEMVNSIVDNEELMAILKSTPANYIQKVSCPVLALNGSKDFQVSAKENLAAIEKALSDGGNTEVETHELEGLNHLFQDSDTGDILEYQLIEQTMSPVVLKLITEWVSNIVK</sequence>
<dbReference type="RefSeq" id="WP_224454184.1">
    <property type="nucleotide sequence ID" value="NZ_BAAAGG010000005.1"/>
</dbReference>
<accession>A0ABN1K9B1</accession>
<evidence type="ECO:0000256" key="1">
    <source>
        <dbReference type="SAM" id="SignalP"/>
    </source>
</evidence>
<comment type="caution">
    <text evidence="3">The sequence shown here is derived from an EMBL/GenBank/DDBJ whole genome shotgun (WGS) entry which is preliminary data.</text>
</comment>
<gene>
    <name evidence="3" type="ORF">GCM10009433_16640</name>
</gene>
<dbReference type="Gene3D" id="3.40.50.1820">
    <property type="entry name" value="alpha/beta hydrolase"/>
    <property type="match status" value="1"/>
</dbReference>
<proteinExistence type="predicted"/>
<keyword evidence="1" id="KW-0732">Signal</keyword>
<feature type="domain" description="Serine aminopeptidase S33" evidence="2">
    <location>
        <begin position="187"/>
        <end position="418"/>
    </location>
</feature>
<keyword evidence="4" id="KW-1185">Reference proteome</keyword>
<dbReference type="EMBL" id="BAAAGG010000005">
    <property type="protein sequence ID" value="GAA0758937.1"/>
    <property type="molecule type" value="Genomic_DNA"/>
</dbReference>
<dbReference type="Proteomes" id="UP001500185">
    <property type="component" value="Unassembled WGS sequence"/>
</dbReference>
<evidence type="ECO:0000259" key="2">
    <source>
        <dbReference type="Pfam" id="PF12146"/>
    </source>
</evidence>
<dbReference type="GO" id="GO:0016787">
    <property type="term" value="F:hydrolase activity"/>
    <property type="evidence" value="ECO:0007669"/>
    <property type="project" value="UniProtKB-KW"/>
</dbReference>
<evidence type="ECO:0000313" key="4">
    <source>
        <dbReference type="Proteomes" id="UP001500185"/>
    </source>
</evidence>
<name>A0ABN1K9B1_9FLAO</name>
<dbReference type="Pfam" id="PF12146">
    <property type="entry name" value="Hydrolase_4"/>
    <property type="match status" value="1"/>
</dbReference>
<protein>
    <submittedName>
        <fullName evidence="3">Alpha/beta fold hydrolase</fullName>
    </submittedName>
</protein>